<dbReference type="EMBL" id="VSRR010121811">
    <property type="protein sequence ID" value="MPD00185.1"/>
    <property type="molecule type" value="Genomic_DNA"/>
</dbReference>
<dbReference type="AlphaFoldDB" id="A0A5B7K6A4"/>
<keyword evidence="2" id="KW-1185">Reference proteome</keyword>
<evidence type="ECO:0000313" key="1">
    <source>
        <dbReference type="EMBL" id="MPD00185.1"/>
    </source>
</evidence>
<sequence>MNEKSEEVIEQNFRDIAAVCLQGRHATPGSSSSSSSSSSGVAWRRTEGWVCGGDCLEKLSVQSLSQCSQ</sequence>
<reference evidence="1 2" key="1">
    <citation type="submission" date="2019-05" db="EMBL/GenBank/DDBJ databases">
        <title>Another draft genome of Portunus trituberculatus and its Hox gene families provides insights of decapod evolution.</title>
        <authorList>
            <person name="Jeong J.-H."/>
            <person name="Song I."/>
            <person name="Kim S."/>
            <person name="Choi T."/>
            <person name="Kim D."/>
            <person name="Ryu S."/>
            <person name="Kim W."/>
        </authorList>
    </citation>
    <scope>NUCLEOTIDE SEQUENCE [LARGE SCALE GENOMIC DNA]</scope>
    <source>
        <tissue evidence="1">Muscle</tissue>
    </source>
</reference>
<gene>
    <name evidence="1" type="ORF">E2C01_095641</name>
</gene>
<dbReference type="Proteomes" id="UP000324222">
    <property type="component" value="Unassembled WGS sequence"/>
</dbReference>
<name>A0A5B7K6A4_PORTR</name>
<protein>
    <submittedName>
        <fullName evidence="1">Uncharacterized protein</fullName>
    </submittedName>
</protein>
<proteinExistence type="predicted"/>
<organism evidence="1 2">
    <name type="scientific">Portunus trituberculatus</name>
    <name type="common">Swimming crab</name>
    <name type="synonym">Neptunus trituberculatus</name>
    <dbReference type="NCBI Taxonomy" id="210409"/>
    <lineage>
        <taxon>Eukaryota</taxon>
        <taxon>Metazoa</taxon>
        <taxon>Ecdysozoa</taxon>
        <taxon>Arthropoda</taxon>
        <taxon>Crustacea</taxon>
        <taxon>Multicrustacea</taxon>
        <taxon>Malacostraca</taxon>
        <taxon>Eumalacostraca</taxon>
        <taxon>Eucarida</taxon>
        <taxon>Decapoda</taxon>
        <taxon>Pleocyemata</taxon>
        <taxon>Brachyura</taxon>
        <taxon>Eubrachyura</taxon>
        <taxon>Portunoidea</taxon>
        <taxon>Portunidae</taxon>
        <taxon>Portuninae</taxon>
        <taxon>Portunus</taxon>
    </lineage>
</organism>
<comment type="caution">
    <text evidence="1">The sequence shown here is derived from an EMBL/GenBank/DDBJ whole genome shotgun (WGS) entry which is preliminary data.</text>
</comment>
<accession>A0A5B7K6A4</accession>
<evidence type="ECO:0000313" key="2">
    <source>
        <dbReference type="Proteomes" id="UP000324222"/>
    </source>
</evidence>